<dbReference type="InterPro" id="IPR000014">
    <property type="entry name" value="PAS"/>
</dbReference>
<dbReference type="Gene3D" id="3.30.565.10">
    <property type="entry name" value="Histidine kinase-like ATPase, C-terminal domain"/>
    <property type="match status" value="1"/>
</dbReference>
<comment type="catalytic activity">
    <reaction evidence="1">
        <text>ATP + protein L-histidine = ADP + protein N-phospho-L-histidine.</text>
        <dbReference type="EC" id="2.7.13.3"/>
    </reaction>
</comment>
<keyword evidence="9" id="KW-0547">Nucleotide-binding</keyword>
<dbReference type="Gene3D" id="1.10.287.130">
    <property type="match status" value="1"/>
</dbReference>
<dbReference type="InterPro" id="IPR004358">
    <property type="entry name" value="Sig_transdc_His_kin-like_C"/>
</dbReference>
<dbReference type="EC" id="2.7.13.3" evidence="2"/>
<evidence type="ECO:0000256" key="5">
    <source>
        <dbReference type="ARBA" id="ARBA00022777"/>
    </source>
</evidence>
<keyword evidence="4" id="KW-0808">Transferase</keyword>
<dbReference type="SUPFAM" id="SSF55874">
    <property type="entry name" value="ATPase domain of HSP90 chaperone/DNA topoisomerase II/histidine kinase"/>
    <property type="match status" value="1"/>
</dbReference>
<dbReference type="PROSITE" id="PS50109">
    <property type="entry name" value="HIS_KIN"/>
    <property type="match status" value="1"/>
</dbReference>
<proteinExistence type="predicted"/>
<dbReference type="CDD" id="cd16922">
    <property type="entry name" value="HATPase_EvgS-ArcB-TorS-like"/>
    <property type="match status" value="1"/>
</dbReference>
<evidence type="ECO:0000259" key="7">
    <source>
        <dbReference type="PROSITE" id="PS50112"/>
    </source>
</evidence>
<dbReference type="InterPro" id="IPR003661">
    <property type="entry name" value="HisK_dim/P_dom"/>
</dbReference>
<dbReference type="InterPro" id="IPR036890">
    <property type="entry name" value="HATPase_C_sf"/>
</dbReference>
<dbReference type="Pfam" id="PF08447">
    <property type="entry name" value="PAS_3"/>
    <property type="match status" value="1"/>
</dbReference>
<feature type="domain" description="Histidine kinase" evidence="6">
    <location>
        <begin position="494"/>
        <end position="719"/>
    </location>
</feature>
<dbReference type="RefSeq" id="WP_284102650.1">
    <property type="nucleotide sequence ID" value="NZ_JARRAF010000036.1"/>
</dbReference>
<dbReference type="Proteomes" id="UP001172778">
    <property type="component" value="Unassembled WGS sequence"/>
</dbReference>
<keyword evidence="5" id="KW-0418">Kinase</keyword>
<organism evidence="9 10">
    <name type="scientific">Parachitinimonas caeni</name>
    <dbReference type="NCBI Taxonomy" id="3031301"/>
    <lineage>
        <taxon>Bacteria</taxon>
        <taxon>Pseudomonadati</taxon>
        <taxon>Pseudomonadota</taxon>
        <taxon>Betaproteobacteria</taxon>
        <taxon>Neisseriales</taxon>
        <taxon>Chitinibacteraceae</taxon>
        <taxon>Parachitinimonas</taxon>
    </lineage>
</organism>
<reference evidence="9" key="1">
    <citation type="submission" date="2023-03" db="EMBL/GenBank/DDBJ databases">
        <title>Chitinimonas shenzhenensis gen. nov., sp. nov., a novel member of family Burkholderiaceae isolated from activated sludge collected in Shen Zhen, China.</title>
        <authorList>
            <person name="Wang X."/>
        </authorList>
    </citation>
    <scope>NUCLEOTIDE SEQUENCE</scope>
    <source>
        <strain evidence="9">DQS-5</strain>
    </source>
</reference>
<dbReference type="CDD" id="cd00082">
    <property type="entry name" value="HisKA"/>
    <property type="match status" value="1"/>
</dbReference>
<evidence type="ECO:0000313" key="10">
    <source>
        <dbReference type="Proteomes" id="UP001172778"/>
    </source>
</evidence>
<keyword evidence="9" id="KW-0067">ATP-binding</keyword>
<evidence type="ECO:0000256" key="4">
    <source>
        <dbReference type="ARBA" id="ARBA00022679"/>
    </source>
</evidence>
<dbReference type="EMBL" id="JARRAF010000036">
    <property type="protein sequence ID" value="MDK2126330.1"/>
    <property type="molecule type" value="Genomic_DNA"/>
</dbReference>
<dbReference type="InterPro" id="IPR036097">
    <property type="entry name" value="HisK_dim/P_sf"/>
</dbReference>
<evidence type="ECO:0000259" key="8">
    <source>
        <dbReference type="PROSITE" id="PS50113"/>
    </source>
</evidence>
<comment type="caution">
    <text evidence="9">The sequence shown here is derived from an EMBL/GenBank/DDBJ whole genome shotgun (WGS) entry which is preliminary data.</text>
</comment>
<dbReference type="PANTHER" id="PTHR43047:SF72">
    <property type="entry name" value="OSMOSENSING HISTIDINE PROTEIN KINASE SLN1"/>
    <property type="match status" value="1"/>
</dbReference>
<dbReference type="SMART" id="SM00388">
    <property type="entry name" value="HisKA"/>
    <property type="match status" value="1"/>
</dbReference>
<dbReference type="InterPro" id="IPR005467">
    <property type="entry name" value="His_kinase_dom"/>
</dbReference>
<dbReference type="Pfam" id="PF13188">
    <property type="entry name" value="PAS_8"/>
    <property type="match status" value="1"/>
</dbReference>
<dbReference type="InterPro" id="IPR001610">
    <property type="entry name" value="PAC"/>
</dbReference>
<dbReference type="CDD" id="cd00130">
    <property type="entry name" value="PAS"/>
    <property type="match status" value="1"/>
</dbReference>
<name>A0ABT7E1Z0_9NEIS</name>
<keyword evidence="3" id="KW-0597">Phosphoprotein</keyword>
<dbReference type="SUPFAM" id="SSF55785">
    <property type="entry name" value="PYP-like sensor domain (PAS domain)"/>
    <property type="match status" value="3"/>
</dbReference>
<evidence type="ECO:0000259" key="6">
    <source>
        <dbReference type="PROSITE" id="PS50109"/>
    </source>
</evidence>
<evidence type="ECO:0000256" key="3">
    <source>
        <dbReference type="ARBA" id="ARBA00022553"/>
    </source>
</evidence>
<sequence>MTAISPLHWSALPAFEWLETPVWVLDPQTVGICWANAAAVRFWRAESLEELLRRDFSAISPAARTRLDALADMVATGQIGHDSMIFYPLGEPLHALVTRAPIVDEEGRQLILCEARTPSHEADSATLRGVEAIRHTSAMISVFSADGQVLTQNIAADKAYGAIGVCEPEFFRRLVDPVIGRALFSQALKLGSARMPNVPVRSRLHICSHLLELARGTDPVTGRRCVIAYEEDVTSRLEIDVQLRMSLFTLDHAPGVVLWLEPSGRVRYINQYGMALAQRLEKQGAEYIWQIAEIDPSRWRAFWRYLSHCGDSHSELKMTDGQQQVLYLDLNTVLLTFDGQELAICFARDISSRKAMELALKASESRLAEAQHQARLGFWEWDIESGRILWSDETSLIFGFPPELGAPNYATIVNSIHPADREAFRAANTQAVEKREAFDLVLRVVRPDQIIRSVRGLGAPQTDEYGRVVKLFGTLQDITEQREADRLKSEFVATVSHELRTPLTSIRGSLGLLLGPLGAALPGPARELVEVADRNTQRLLVLINDLLDIDKIASGKMMFDTGTCQLAKLVAQSVVAMQPYAERFNVYFALDGDADGWVWVDSNRVEQVLANLLSNAAKFSVPDPDDPASRLVRVSIHQQEPGWLRVAVQDRGKGIPAAQQERLFQKFSQLDSSDRRRSGGTGLGLWISKALIERMGGRMGFESAEGQGSVFYFDLPECPAPEAMRNGQAS</sequence>
<dbReference type="PROSITE" id="PS50113">
    <property type="entry name" value="PAC"/>
    <property type="match status" value="1"/>
</dbReference>
<protein>
    <recommendedName>
        <fullName evidence="2">histidine kinase</fullName>
        <ecNumber evidence="2">2.7.13.3</ecNumber>
    </recommendedName>
</protein>
<dbReference type="InterPro" id="IPR000700">
    <property type="entry name" value="PAS-assoc_C"/>
</dbReference>
<dbReference type="SMART" id="SM00387">
    <property type="entry name" value="HATPase_c"/>
    <property type="match status" value="1"/>
</dbReference>
<evidence type="ECO:0000256" key="1">
    <source>
        <dbReference type="ARBA" id="ARBA00000085"/>
    </source>
</evidence>
<accession>A0ABT7E1Z0</accession>
<dbReference type="InterPro" id="IPR035965">
    <property type="entry name" value="PAS-like_dom_sf"/>
</dbReference>
<dbReference type="PRINTS" id="PR00344">
    <property type="entry name" value="BCTRLSENSOR"/>
</dbReference>
<dbReference type="GO" id="GO:0005524">
    <property type="term" value="F:ATP binding"/>
    <property type="evidence" value="ECO:0007669"/>
    <property type="project" value="UniProtKB-KW"/>
</dbReference>
<dbReference type="InterPro" id="IPR013655">
    <property type="entry name" value="PAS_fold_3"/>
</dbReference>
<feature type="domain" description="PAC" evidence="8">
    <location>
        <begin position="438"/>
        <end position="490"/>
    </location>
</feature>
<keyword evidence="10" id="KW-1185">Reference proteome</keyword>
<dbReference type="Gene3D" id="2.10.70.100">
    <property type="match status" value="1"/>
</dbReference>
<evidence type="ECO:0000313" key="9">
    <source>
        <dbReference type="EMBL" id="MDK2126330.1"/>
    </source>
</evidence>
<dbReference type="Gene3D" id="3.30.450.20">
    <property type="entry name" value="PAS domain"/>
    <property type="match status" value="2"/>
</dbReference>
<dbReference type="PANTHER" id="PTHR43047">
    <property type="entry name" value="TWO-COMPONENT HISTIDINE PROTEIN KINASE"/>
    <property type="match status" value="1"/>
</dbReference>
<dbReference type="InterPro" id="IPR003594">
    <property type="entry name" value="HATPase_dom"/>
</dbReference>
<dbReference type="Pfam" id="PF02518">
    <property type="entry name" value="HATPase_c"/>
    <property type="match status" value="1"/>
</dbReference>
<evidence type="ECO:0000256" key="2">
    <source>
        <dbReference type="ARBA" id="ARBA00012438"/>
    </source>
</evidence>
<gene>
    <name evidence="9" type="ORF">PZA18_19990</name>
</gene>
<feature type="domain" description="PAS" evidence="7">
    <location>
        <begin position="363"/>
        <end position="435"/>
    </location>
</feature>
<dbReference type="Pfam" id="PF00512">
    <property type="entry name" value="HisKA"/>
    <property type="match status" value="1"/>
</dbReference>
<dbReference type="SMART" id="SM00086">
    <property type="entry name" value="PAC"/>
    <property type="match status" value="2"/>
</dbReference>
<dbReference type="PROSITE" id="PS50112">
    <property type="entry name" value="PAS"/>
    <property type="match status" value="1"/>
</dbReference>
<dbReference type="SUPFAM" id="SSF47384">
    <property type="entry name" value="Homodimeric domain of signal transducing histidine kinase"/>
    <property type="match status" value="1"/>
</dbReference>